<gene>
    <name evidence="2" type="ORF">SAMN05216243_3560</name>
</gene>
<dbReference type="NCBIfam" id="TIGR02833">
    <property type="entry name" value="spore_III_AB"/>
    <property type="match status" value="1"/>
</dbReference>
<evidence type="ECO:0000256" key="1">
    <source>
        <dbReference type="SAM" id="Coils"/>
    </source>
</evidence>
<dbReference type="OrthoDB" id="1957909at2"/>
<evidence type="ECO:0000313" key="2">
    <source>
        <dbReference type="EMBL" id="SDK55632.1"/>
    </source>
</evidence>
<feature type="coiled-coil region" evidence="1">
    <location>
        <begin position="126"/>
        <end position="153"/>
    </location>
</feature>
<evidence type="ECO:0000313" key="3">
    <source>
        <dbReference type="Proteomes" id="UP000198694"/>
    </source>
</evidence>
<keyword evidence="1" id="KW-0175">Coiled coil</keyword>
<dbReference type="PIRSF" id="PIRSF021435">
    <property type="entry name" value="SpoIIIAB"/>
    <property type="match status" value="1"/>
</dbReference>
<keyword evidence="3" id="KW-1185">Reference proteome</keyword>
<dbReference type="STRING" id="407036.SAMN05216243_3560"/>
<dbReference type="AlphaFoldDB" id="A0A1G9CVG3"/>
<dbReference type="Proteomes" id="UP000198694">
    <property type="component" value="Unassembled WGS sequence"/>
</dbReference>
<dbReference type="InterPro" id="IPR014198">
    <property type="entry name" value="Spore_III_AB"/>
</dbReference>
<organism evidence="2 3">
    <name type="scientific">Sediminibacillus albus</name>
    <dbReference type="NCBI Taxonomy" id="407036"/>
    <lineage>
        <taxon>Bacteria</taxon>
        <taxon>Bacillati</taxon>
        <taxon>Bacillota</taxon>
        <taxon>Bacilli</taxon>
        <taxon>Bacillales</taxon>
        <taxon>Bacillaceae</taxon>
        <taxon>Sediminibacillus</taxon>
    </lineage>
</organism>
<dbReference type="EMBL" id="FNFL01000008">
    <property type="protein sequence ID" value="SDK55632.1"/>
    <property type="molecule type" value="Genomic_DNA"/>
</dbReference>
<reference evidence="2 3" key="1">
    <citation type="submission" date="2016-10" db="EMBL/GenBank/DDBJ databases">
        <authorList>
            <person name="de Groot N.N."/>
        </authorList>
    </citation>
    <scope>NUCLEOTIDE SEQUENCE [LARGE SCALE GENOMIC DNA]</scope>
    <source>
        <strain evidence="2 3">CGMCC 1.6502</strain>
    </source>
</reference>
<dbReference type="Pfam" id="PF09548">
    <property type="entry name" value="Spore_III_AB"/>
    <property type="match status" value="1"/>
</dbReference>
<dbReference type="RefSeq" id="WP_093217116.1">
    <property type="nucleotide sequence ID" value="NZ_FNFL01000008.1"/>
</dbReference>
<accession>A0A1G9CVG3</accession>
<name>A0A1G9CVG3_9BACI</name>
<sequence>MKWVGAILLLCATTWVGFEFSRKLTDRPKQIRQLKSALQILEAEILYSQAPLVDACETLALQLPNPIALFFEAVSKDLRDNPASLYETWESQLNKFWPLSSLKGNEKEILRQFGRTLGQHDFEQQQKHIHLALTHLERELQEAQDQQLKYSKMVKSLGFLTGLLVVLLLI</sequence>
<protein>
    <submittedName>
        <fullName evidence="2">Stage III sporulation protein AB</fullName>
    </submittedName>
</protein>
<proteinExistence type="predicted"/>